<gene>
    <name evidence="3" type="ORF">HERILL_LOCUS13728</name>
</gene>
<name>A0A7R8V1V3_HERIL</name>
<organism evidence="3 4">
    <name type="scientific">Hermetia illucens</name>
    <name type="common">Black soldier fly</name>
    <dbReference type="NCBI Taxonomy" id="343691"/>
    <lineage>
        <taxon>Eukaryota</taxon>
        <taxon>Metazoa</taxon>
        <taxon>Ecdysozoa</taxon>
        <taxon>Arthropoda</taxon>
        <taxon>Hexapoda</taxon>
        <taxon>Insecta</taxon>
        <taxon>Pterygota</taxon>
        <taxon>Neoptera</taxon>
        <taxon>Endopterygota</taxon>
        <taxon>Diptera</taxon>
        <taxon>Brachycera</taxon>
        <taxon>Stratiomyomorpha</taxon>
        <taxon>Stratiomyidae</taxon>
        <taxon>Hermetiinae</taxon>
        <taxon>Hermetia</taxon>
    </lineage>
</organism>
<feature type="compositionally biased region" description="Low complexity" evidence="1">
    <location>
        <begin position="236"/>
        <end position="251"/>
    </location>
</feature>
<dbReference type="Pfam" id="PF07253">
    <property type="entry name" value="Gypsy"/>
    <property type="match status" value="1"/>
</dbReference>
<feature type="transmembrane region" description="Helical" evidence="2">
    <location>
        <begin position="197"/>
        <end position="218"/>
    </location>
</feature>
<keyword evidence="2" id="KW-0472">Membrane</keyword>
<dbReference type="OrthoDB" id="8067585at2759"/>
<feature type="region of interest" description="Disordered" evidence="1">
    <location>
        <begin position="236"/>
        <end position="269"/>
    </location>
</feature>
<keyword evidence="2" id="KW-0812">Transmembrane</keyword>
<evidence type="ECO:0000313" key="3">
    <source>
        <dbReference type="EMBL" id="CAD7091306.1"/>
    </source>
</evidence>
<dbReference type="EMBL" id="LR899013">
    <property type="protein sequence ID" value="CAD7091306.1"/>
    <property type="molecule type" value="Genomic_DNA"/>
</dbReference>
<keyword evidence="2" id="KW-1133">Transmembrane helix</keyword>
<keyword evidence="4" id="KW-1185">Reference proteome</keyword>
<sequence length="280" mass="30887">MSVELIPATTNVILTKIVHYCVFGGLAGLMLGIIKILKNDEQIFGVIENCKNVNSLTICKSDEILDISNTSCIPNLMKSLTATCKTTSNAHIPTIEEIASGTILLNQFTGTIEAEQIAHKLNGTYLVKIHNTSLTVNGRTFVNRDITTMNVLPAILQPSPEVNTYQEVLSLQMMKNLHINNPSEIQLMRTETSIHRITTYSTLTIIGVFIAFIISFQLCLKFKTKNIVSEIKVKQSTELPSPVPTSSSSSKSDPEPPTSIPTSDPRSATTKVRFNDIRFF</sequence>
<accession>A0A7R8V1V3</accession>
<evidence type="ECO:0000256" key="1">
    <source>
        <dbReference type="SAM" id="MobiDB-lite"/>
    </source>
</evidence>
<protein>
    <submittedName>
        <fullName evidence="3">Uncharacterized protein</fullName>
    </submittedName>
</protein>
<evidence type="ECO:0000256" key="2">
    <source>
        <dbReference type="SAM" id="Phobius"/>
    </source>
</evidence>
<feature type="compositionally biased region" description="Polar residues" evidence="1">
    <location>
        <begin position="260"/>
        <end position="269"/>
    </location>
</feature>
<dbReference type="InParanoid" id="A0A7R8V1V3"/>
<dbReference type="AlphaFoldDB" id="A0A7R8V1V3"/>
<dbReference type="InterPro" id="IPR009882">
    <property type="entry name" value="Gypsy"/>
</dbReference>
<dbReference type="Proteomes" id="UP000594454">
    <property type="component" value="Chromosome 5"/>
</dbReference>
<evidence type="ECO:0000313" key="4">
    <source>
        <dbReference type="Proteomes" id="UP000594454"/>
    </source>
</evidence>
<feature type="transmembrane region" description="Helical" evidence="2">
    <location>
        <begin position="17"/>
        <end position="37"/>
    </location>
</feature>
<reference evidence="3 4" key="1">
    <citation type="submission" date="2020-11" db="EMBL/GenBank/DDBJ databases">
        <authorList>
            <person name="Wallbank WR R."/>
            <person name="Pardo Diaz C."/>
            <person name="Kozak K."/>
            <person name="Martin S."/>
            <person name="Jiggins C."/>
            <person name="Moest M."/>
            <person name="Warren A I."/>
            <person name="Generalovic N T."/>
            <person name="Byers J.R.P. K."/>
            <person name="Montejo-Kovacevich G."/>
            <person name="Yen C E."/>
        </authorList>
    </citation>
    <scope>NUCLEOTIDE SEQUENCE [LARGE SCALE GENOMIC DNA]</scope>
</reference>
<proteinExistence type="predicted"/>